<reference evidence="5" key="1">
    <citation type="submission" date="2023-03" db="UniProtKB">
        <authorList>
            <consortium name="EnsemblPlants"/>
        </authorList>
    </citation>
    <scope>IDENTIFICATION</scope>
</reference>
<dbReference type="AlphaFoldDB" id="A0A9I9E718"/>
<dbReference type="InterPro" id="IPR039959">
    <property type="entry name" value="Fimbrin/Plastin"/>
</dbReference>
<evidence type="ECO:0000256" key="3">
    <source>
        <dbReference type="ARBA" id="ARBA00023203"/>
    </source>
</evidence>
<dbReference type="GO" id="GO:0005737">
    <property type="term" value="C:cytoplasm"/>
    <property type="evidence" value="ECO:0007669"/>
    <property type="project" value="TreeGrafter"/>
</dbReference>
<dbReference type="InterPro" id="IPR036872">
    <property type="entry name" value="CH_dom_sf"/>
</dbReference>
<protein>
    <recommendedName>
        <fullName evidence="4">Calponin-homology (CH) domain-containing protein</fullName>
    </recommendedName>
</protein>
<sequence>MANRMKELEDELFKMKENDDYPGELKKEPGIGSKGKSSMKWAKNLNYFEDVSNGLESQKYVEYVVELNEEIKVNIVKDDEQVEGVTLEKMKMDSGEFSKDMTTFAPTPIQTAPVALRFLLRMVSIHAYGINENFESIQESLDFGCNNPIEGCCLLNRPFKNRIDPDISEVAEMSFNITKKKKIKLVDREGKAGANFVDAFVGRAVEHIKDDPKEGGFKCWLILIWKKTPQLEELVDDNKDGEAYAYLLNALAPEFSGPGTLNVKDPSEQANTVVLELAEKLDYKRYTSPKDIVEGTSNLNLAFVVQIFQHR</sequence>
<dbReference type="EnsemblPlants" id="MELO3C029669.2.1">
    <property type="protein sequence ID" value="MELO3C029669.2.1"/>
    <property type="gene ID" value="MELO3C029669.2"/>
</dbReference>
<dbReference type="InterPro" id="IPR001715">
    <property type="entry name" value="CH_dom"/>
</dbReference>
<dbReference type="Gramene" id="MELO3C029669.2.1">
    <property type="protein sequence ID" value="MELO3C029669.2.1"/>
    <property type="gene ID" value="MELO3C029669.2"/>
</dbReference>
<evidence type="ECO:0000313" key="5">
    <source>
        <dbReference type="EnsemblPlants" id="MELO3C029669.2.1"/>
    </source>
</evidence>
<dbReference type="SUPFAM" id="SSF47576">
    <property type="entry name" value="Calponin-homology domain, CH-domain"/>
    <property type="match status" value="1"/>
</dbReference>
<keyword evidence="3" id="KW-0009">Actin-binding</keyword>
<dbReference type="GO" id="GO:0051015">
    <property type="term" value="F:actin filament binding"/>
    <property type="evidence" value="ECO:0007669"/>
    <property type="project" value="InterPro"/>
</dbReference>
<evidence type="ECO:0000259" key="4">
    <source>
        <dbReference type="PROSITE" id="PS50021"/>
    </source>
</evidence>
<dbReference type="PANTHER" id="PTHR19961">
    <property type="entry name" value="FIMBRIN/PLASTIN"/>
    <property type="match status" value="1"/>
</dbReference>
<comment type="subunit">
    <text evidence="1">Interacts with F-actin.</text>
</comment>
<accession>A0A9I9E718</accession>
<dbReference type="PROSITE" id="PS50021">
    <property type="entry name" value="CH"/>
    <property type="match status" value="1"/>
</dbReference>
<dbReference type="Pfam" id="PF00307">
    <property type="entry name" value="CH"/>
    <property type="match status" value="1"/>
</dbReference>
<organism evidence="5">
    <name type="scientific">Cucumis melo</name>
    <name type="common">Muskmelon</name>
    <dbReference type="NCBI Taxonomy" id="3656"/>
    <lineage>
        <taxon>Eukaryota</taxon>
        <taxon>Viridiplantae</taxon>
        <taxon>Streptophyta</taxon>
        <taxon>Embryophyta</taxon>
        <taxon>Tracheophyta</taxon>
        <taxon>Spermatophyta</taxon>
        <taxon>Magnoliopsida</taxon>
        <taxon>eudicotyledons</taxon>
        <taxon>Gunneridae</taxon>
        <taxon>Pentapetalae</taxon>
        <taxon>rosids</taxon>
        <taxon>fabids</taxon>
        <taxon>Cucurbitales</taxon>
        <taxon>Cucurbitaceae</taxon>
        <taxon>Benincaseae</taxon>
        <taxon>Cucumis</taxon>
    </lineage>
</organism>
<dbReference type="GO" id="GO:0032432">
    <property type="term" value="C:actin filament bundle"/>
    <property type="evidence" value="ECO:0007669"/>
    <property type="project" value="TreeGrafter"/>
</dbReference>
<evidence type="ECO:0000256" key="2">
    <source>
        <dbReference type="ARBA" id="ARBA00022737"/>
    </source>
</evidence>
<evidence type="ECO:0000256" key="1">
    <source>
        <dbReference type="ARBA" id="ARBA00011385"/>
    </source>
</evidence>
<name>A0A9I9E718_CUCME</name>
<dbReference type="GO" id="GO:0051639">
    <property type="term" value="P:actin filament network formation"/>
    <property type="evidence" value="ECO:0007669"/>
    <property type="project" value="TreeGrafter"/>
</dbReference>
<feature type="domain" description="Calponin-homology (CH)" evidence="4">
    <location>
        <begin position="211"/>
        <end position="311"/>
    </location>
</feature>
<keyword evidence="2" id="KW-0677">Repeat</keyword>
<dbReference type="Gene3D" id="1.10.418.10">
    <property type="entry name" value="Calponin-like domain"/>
    <property type="match status" value="1"/>
</dbReference>
<dbReference type="PANTHER" id="PTHR19961:SF79">
    <property type="entry name" value="FIMBRIN-5"/>
    <property type="match status" value="1"/>
</dbReference>
<dbReference type="GO" id="GO:0005884">
    <property type="term" value="C:actin filament"/>
    <property type="evidence" value="ECO:0007669"/>
    <property type="project" value="TreeGrafter"/>
</dbReference>
<proteinExistence type="predicted"/>
<dbReference type="GO" id="GO:0051017">
    <property type="term" value="P:actin filament bundle assembly"/>
    <property type="evidence" value="ECO:0007669"/>
    <property type="project" value="InterPro"/>
</dbReference>